<evidence type="ECO:0000313" key="2">
    <source>
        <dbReference type="EMBL" id="SVA15726.1"/>
    </source>
</evidence>
<dbReference type="AlphaFoldDB" id="A0A381THZ1"/>
<dbReference type="EMBL" id="UINC01004627">
    <property type="protein sequence ID" value="SVA15726.1"/>
    <property type="molecule type" value="Genomic_DNA"/>
</dbReference>
<name>A0A381THZ1_9ZZZZ</name>
<gene>
    <name evidence="2" type="ORF">METZ01_LOCUS68580</name>
</gene>
<protein>
    <submittedName>
        <fullName evidence="2">Uncharacterized protein</fullName>
    </submittedName>
</protein>
<proteinExistence type="predicted"/>
<feature type="region of interest" description="Disordered" evidence="1">
    <location>
        <begin position="53"/>
        <end position="72"/>
    </location>
</feature>
<reference evidence="2" key="1">
    <citation type="submission" date="2018-05" db="EMBL/GenBank/DDBJ databases">
        <authorList>
            <person name="Lanie J.A."/>
            <person name="Ng W.-L."/>
            <person name="Kazmierczak K.M."/>
            <person name="Andrzejewski T.M."/>
            <person name="Davidsen T.M."/>
            <person name="Wayne K.J."/>
            <person name="Tettelin H."/>
            <person name="Glass J.I."/>
            <person name="Rusch D."/>
            <person name="Podicherti R."/>
            <person name="Tsui H.-C.T."/>
            <person name="Winkler M.E."/>
        </authorList>
    </citation>
    <scope>NUCLEOTIDE SEQUENCE</scope>
</reference>
<sequence length="72" mass="7571">MAAQARLGQAVHAALQEHGDSVALSEVEEFANGVATIDILIEKITAKEAQVEQLRQTGTADDQPLETSGKVA</sequence>
<accession>A0A381THZ1</accession>
<evidence type="ECO:0000256" key="1">
    <source>
        <dbReference type="SAM" id="MobiDB-lite"/>
    </source>
</evidence>
<organism evidence="2">
    <name type="scientific">marine metagenome</name>
    <dbReference type="NCBI Taxonomy" id="408172"/>
    <lineage>
        <taxon>unclassified sequences</taxon>
        <taxon>metagenomes</taxon>
        <taxon>ecological metagenomes</taxon>
    </lineage>
</organism>